<reference evidence="1" key="1">
    <citation type="submission" date="2014-03" db="EMBL/GenBank/DDBJ databases">
        <authorList>
            <person name="Genoscope - CEA"/>
        </authorList>
    </citation>
    <scope>NUCLEOTIDE SEQUENCE [LARGE SCALE GENOMIC DNA]</scope>
    <source>
        <strain evidence="1">CF27</strain>
    </source>
</reference>
<accession>A0A060UVU4</accession>
<protein>
    <submittedName>
        <fullName evidence="1">Uncharacterized protein</fullName>
    </submittedName>
</protein>
<sequence length="119" mass="13180">MDEDRRPDFMKQCVRTFHHRSNGKSGIATALATSISAGARGYSPGIANLCTISADRPARPAQPLKVICTSIGIWEHPLKLGQKLRKRKVIVLKNVHLHRLKSYPHLLGTSTGQARFIDV</sequence>
<name>A0A060UVU4_9PROT</name>
<reference evidence="1" key="2">
    <citation type="submission" date="2014-07" db="EMBL/GenBank/DDBJ databases">
        <title>Initial genome analysis of the psychrotolerant acidophile Acidithiobacillus ferrivorans CF27: insights into iron and sulfur oxidation pathways and into biofilm formation.</title>
        <authorList>
            <person name="Talla E."/>
            <person name="Hedrich S."/>
            <person name="Mangenot S."/>
            <person name="Ji B."/>
            <person name="Johnson D.B."/>
            <person name="Barbe V."/>
            <person name="Bonnefoy V."/>
        </authorList>
    </citation>
    <scope>NUCLEOTIDE SEQUENCE [LARGE SCALE GENOMIC DNA]</scope>
    <source>
        <strain evidence="1">CF27</strain>
    </source>
</reference>
<evidence type="ECO:0000313" key="1">
    <source>
        <dbReference type="EMBL" id="CDQ10694.1"/>
    </source>
</evidence>
<dbReference type="AlphaFoldDB" id="A0A060UVU4"/>
<comment type="caution">
    <text evidence="1">The sequence shown here is derived from an EMBL/GenBank/DDBJ whole genome shotgun (WGS) entry which is preliminary data.</text>
</comment>
<dbReference type="EMBL" id="CCCS020000036">
    <property type="protein sequence ID" value="CDQ10694.1"/>
    <property type="molecule type" value="Genomic_DNA"/>
</dbReference>
<organism evidence="1">
    <name type="scientific">Acidithiobacillus ferrivorans</name>
    <dbReference type="NCBI Taxonomy" id="160808"/>
    <lineage>
        <taxon>Bacteria</taxon>
        <taxon>Pseudomonadati</taxon>
        <taxon>Pseudomonadota</taxon>
        <taxon>Acidithiobacillia</taxon>
        <taxon>Acidithiobacillales</taxon>
        <taxon>Acidithiobacillaceae</taxon>
        <taxon>Acidithiobacillus</taxon>
    </lineage>
</organism>
<gene>
    <name evidence="1" type="ORF">AFERRI_410007</name>
</gene>
<proteinExistence type="predicted"/>